<dbReference type="InterPro" id="IPR002048">
    <property type="entry name" value="EF_hand_dom"/>
</dbReference>
<keyword evidence="4" id="KW-0574">Periplasm</keyword>
<dbReference type="InterPro" id="IPR051686">
    <property type="entry name" value="Lipoprotein_DolP"/>
</dbReference>
<comment type="subcellular location">
    <subcellularLocation>
        <location evidence="1">Periplasm</location>
    </subcellularLocation>
</comment>
<feature type="domain" description="BON" evidence="8">
    <location>
        <begin position="89"/>
        <end position="157"/>
    </location>
</feature>
<evidence type="ECO:0000256" key="3">
    <source>
        <dbReference type="ARBA" id="ARBA00022737"/>
    </source>
</evidence>
<gene>
    <name evidence="9" type="ORF">DSYM_18600</name>
</gene>
<dbReference type="InterPro" id="IPR014004">
    <property type="entry name" value="Transpt-assoc_nodulatn_dom_bac"/>
</dbReference>
<dbReference type="Pfam" id="PF13202">
    <property type="entry name" value="EF-hand_5"/>
    <property type="match status" value="2"/>
</dbReference>
<dbReference type="SMART" id="SM00749">
    <property type="entry name" value="BON"/>
    <property type="match status" value="1"/>
</dbReference>
<evidence type="ECO:0000313" key="9">
    <source>
        <dbReference type="EMBL" id="BBO21161.1"/>
    </source>
</evidence>
<dbReference type="AlphaFoldDB" id="A0A809S5I5"/>
<name>A0A809S5I5_9PROT</name>
<keyword evidence="2 6" id="KW-0732">Signal</keyword>
<evidence type="ECO:0000256" key="2">
    <source>
        <dbReference type="ARBA" id="ARBA00022729"/>
    </source>
</evidence>
<dbReference type="Proteomes" id="UP000662914">
    <property type="component" value="Chromosome"/>
</dbReference>
<accession>A0A809S5I5</accession>
<evidence type="ECO:0000256" key="5">
    <source>
        <dbReference type="ARBA" id="ARBA00070588"/>
    </source>
</evidence>
<dbReference type="PROSITE" id="PS00018">
    <property type="entry name" value="EF_HAND_1"/>
    <property type="match status" value="1"/>
</dbReference>
<dbReference type="Gene3D" id="3.30.1340.30">
    <property type="match status" value="1"/>
</dbReference>
<dbReference type="KEGG" id="ddz:DSYM_18600"/>
<proteinExistence type="predicted"/>
<feature type="domain" description="EF-hand" evidence="7">
    <location>
        <begin position="47"/>
        <end position="82"/>
    </location>
</feature>
<evidence type="ECO:0000259" key="8">
    <source>
        <dbReference type="PROSITE" id="PS50914"/>
    </source>
</evidence>
<dbReference type="PANTHER" id="PTHR34606:SF16">
    <property type="entry name" value="BON DOMAIN-CONTAINING PROTEIN"/>
    <property type="match status" value="1"/>
</dbReference>
<feature type="chain" id="PRO_5035292150" description="Osmotically-inducible protein Y" evidence="6">
    <location>
        <begin position="20"/>
        <end position="159"/>
    </location>
</feature>
<dbReference type="PROSITE" id="PS50914">
    <property type="entry name" value="BON"/>
    <property type="match status" value="1"/>
</dbReference>
<keyword evidence="3" id="KW-0677">Repeat</keyword>
<dbReference type="InterPro" id="IPR011992">
    <property type="entry name" value="EF-hand-dom_pair"/>
</dbReference>
<dbReference type="Gene3D" id="1.10.238.10">
    <property type="entry name" value="EF-hand"/>
    <property type="match status" value="1"/>
</dbReference>
<dbReference type="SUPFAM" id="SSF47473">
    <property type="entry name" value="EF-hand"/>
    <property type="match status" value="1"/>
</dbReference>
<protein>
    <recommendedName>
        <fullName evidence="5">Osmotically-inducible protein Y</fullName>
    </recommendedName>
</protein>
<reference evidence="9" key="1">
    <citation type="journal article" name="DNA Res.">
        <title>The physiological potential of anammox bacteria as revealed by their core genome structure.</title>
        <authorList>
            <person name="Okubo T."/>
            <person name="Toyoda A."/>
            <person name="Fukuhara K."/>
            <person name="Uchiyama I."/>
            <person name="Harigaya Y."/>
            <person name="Kuroiwa M."/>
            <person name="Suzuki T."/>
            <person name="Murakami Y."/>
            <person name="Suwa Y."/>
            <person name="Takami H."/>
        </authorList>
    </citation>
    <scope>NUCLEOTIDE SEQUENCE</scope>
    <source>
        <strain evidence="9">317325-3</strain>
    </source>
</reference>
<evidence type="ECO:0000256" key="4">
    <source>
        <dbReference type="ARBA" id="ARBA00022764"/>
    </source>
</evidence>
<dbReference type="PANTHER" id="PTHR34606">
    <property type="entry name" value="BON DOMAIN-CONTAINING PROTEIN"/>
    <property type="match status" value="1"/>
</dbReference>
<dbReference type="PROSITE" id="PS50222">
    <property type="entry name" value="EF_HAND_2"/>
    <property type="match status" value="1"/>
</dbReference>
<dbReference type="GO" id="GO:0042597">
    <property type="term" value="C:periplasmic space"/>
    <property type="evidence" value="ECO:0007669"/>
    <property type="project" value="UniProtKB-SubCell"/>
</dbReference>
<dbReference type="FunFam" id="3.30.1340.30:FF:000001">
    <property type="entry name" value="Molecular chaperone OsmY"/>
    <property type="match status" value="1"/>
</dbReference>
<evidence type="ECO:0000256" key="1">
    <source>
        <dbReference type="ARBA" id="ARBA00004418"/>
    </source>
</evidence>
<dbReference type="InterPro" id="IPR018247">
    <property type="entry name" value="EF_Hand_1_Ca_BS"/>
</dbReference>
<dbReference type="Pfam" id="PF04972">
    <property type="entry name" value="BON"/>
    <property type="match status" value="1"/>
</dbReference>
<dbReference type="InterPro" id="IPR007055">
    <property type="entry name" value="BON_dom"/>
</dbReference>
<feature type="signal peptide" evidence="6">
    <location>
        <begin position="1"/>
        <end position="19"/>
    </location>
</feature>
<sequence>MKKIIPLLVLSLSAACVQAQDAPQQKNPDFVKLDRDGDGFLSREEAGADPRVAKFFRRADMNHDGRLNEDEWLKARSMADRQKAGEYVDDSTLTAKVKSALLAKKGVPSAEISVETYHGVVQLSGFVDNAGQARLAGRTARGVKGVKEVRNNLNVKPKP</sequence>
<organism evidence="9 10">
    <name type="scientific">Candidatus Desulfobacillus denitrificans</name>
    <dbReference type="NCBI Taxonomy" id="2608985"/>
    <lineage>
        <taxon>Bacteria</taxon>
        <taxon>Pseudomonadati</taxon>
        <taxon>Pseudomonadota</taxon>
        <taxon>Betaproteobacteria</taxon>
        <taxon>Candidatus Desulfobacillus</taxon>
    </lineage>
</organism>
<evidence type="ECO:0000256" key="6">
    <source>
        <dbReference type="SAM" id="SignalP"/>
    </source>
</evidence>
<evidence type="ECO:0000259" key="7">
    <source>
        <dbReference type="PROSITE" id="PS50222"/>
    </source>
</evidence>
<dbReference type="EMBL" id="AP021857">
    <property type="protein sequence ID" value="BBO21161.1"/>
    <property type="molecule type" value="Genomic_DNA"/>
</dbReference>
<dbReference type="CDD" id="cd00051">
    <property type="entry name" value="EFh"/>
    <property type="match status" value="1"/>
</dbReference>
<dbReference type="PROSITE" id="PS51257">
    <property type="entry name" value="PROKAR_LIPOPROTEIN"/>
    <property type="match status" value="1"/>
</dbReference>
<evidence type="ECO:0000313" key="10">
    <source>
        <dbReference type="Proteomes" id="UP000662914"/>
    </source>
</evidence>
<dbReference type="GO" id="GO:0005509">
    <property type="term" value="F:calcium ion binding"/>
    <property type="evidence" value="ECO:0007669"/>
    <property type="project" value="InterPro"/>
</dbReference>